<dbReference type="VEuPathDB" id="FungiDB:BD410DRAFT_85278"/>
<dbReference type="Proteomes" id="UP000294933">
    <property type="component" value="Unassembled WGS sequence"/>
</dbReference>
<accession>A0A4Y7PMK2</accession>
<evidence type="ECO:0008006" key="3">
    <source>
        <dbReference type="Google" id="ProtNLM"/>
    </source>
</evidence>
<keyword evidence="2" id="KW-1185">Reference proteome</keyword>
<dbReference type="InterPro" id="IPR032675">
    <property type="entry name" value="LRR_dom_sf"/>
</dbReference>
<dbReference type="AlphaFoldDB" id="A0A4Y7PMK2"/>
<evidence type="ECO:0000313" key="1">
    <source>
        <dbReference type="EMBL" id="TDL15819.1"/>
    </source>
</evidence>
<organism evidence="1 2">
    <name type="scientific">Rickenella mellea</name>
    <dbReference type="NCBI Taxonomy" id="50990"/>
    <lineage>
        <taxon>Eukaryota</taxon>
        <taxon>Fungi</taxon>
        <taxon>Dikarya</taxon>
        <taxon>Basidiomycota</taxon>
        <taxon>Agaricomycotina</taxon>
        <taxon>Agaricomycetes</taxon>
        <taxon>Hymenochaetales</taxon>
        <taxon>Rickenellaceae</taxon>
        <taxon>Rickenella</taxon>
    </lineage>
</organism>
<protein>
    <recommendedName>
        <fullName evidence="3">RNI-like protein</fullName>
    </recommendedName>
</protein>
<name>A0A4Y7PMK2_9AGAM</name>
<dbReference type="Gene3D" id="3.80.10.10">
    <property type="entry name" value="Ribonuclease Inhibitor"/>
    <property type="match status" value="1"/>
</dbReference>
<reference evidence="1 2" key="1">
    <citation type="submission" date="2018-06" db="EMBL/GenBank/DDBJ databases">
        <title>A transcriptomic atlas of mushroom development highlights an independent origin of complex multicellularity.</title>
        <authorList>
            <consortium name="DOE Joint Genome Institute"/>
            <person name="Krizsan K."/>
            <person name="Almasi E."/>
            <person name="Merenyi Z."/>
            <person name="Sahu N."/>
            <person name="Viragh M."/>
            <person name="Koszo T."/>
            <person name="Mondo S."/>
            <person name="Kiss B."/>
            <person name="Balint B."/>
            <person name="Kues U."/>
            <person name="Barry K."/>
            <person name="Hegedus J.C."/>
            <person name="Henrissat B."/>
            <person name="Johnson J."/>
            <person name="Lipzen A."/>
            <person name="Ohm R."/>
            <person name="Nagy I."/>
            <person name="Pangilinan J."/>
            <person name="Yan J."/>
            <person name="Xiong Y."/>
            <person name="Grigoriev I.V."/>
            <person name="Hibbett D.S."/>
            <person name="Nagy L.G."/>
        </authorList>
    </citation>
    <scope>NUCLEOTIDE SEQUENCE [LARGE SCALE GENOMIC DNA]</scope>
    <source>
        <strain evidence="1 2">SZMC22713</strain>
    </source>
</reference>
<gene>
    <name evidence="1" type="ORF">BD410DRAFT_85278</name>
</gene>
<sequence>MGDYASTTLTGCHSLRSLLLTSATITLEQFKLFVTHCPLLESILLTVNNNPPLLTMTNPKDTYALPLPHLTELHLFSANDNIGPFLDQISCPMLEKFVLAQNLEDGAHGTSWPHLGLFLGRSQPPLRYLDLASIPMALKDFLDSFKEVPSLKSLNLDDIAVPDELFRNLLLYPEPYQPLLPALQSLTVTRNPSAINGESLTALILSRWNCQCKPENPIGGISEHCRDCQSLQSLHIDGRDLRGTMHVTAIIEQGFNLVISGKTISAS</sequence>
<dbReference type="EMBL" id="ML170261">
    <property type="protein sequence ID" value="TDL15819.1"/>
    <property type="molecule type" value="Genomic_DNA"/>
</dbReference>
<evidence type="ECO:0000313" key="2">
    <source>
        <dbReference type="Proteomes" id="UP000294933"/>
    </source>
</evidence>
<proteinExistence type="predicted"/>
<dbReference type="SUPFAM" id="SSF52047">
    <property type="entry name" value="RNI-like"/>
    <property type="match status" value="1"/>
</dbReference>